<dbReference type="STRING" id="1271860.SAMN05216174_11312"/>
<proteinExistence type="predicted"/>
<protein>
    <submittedName>
        <fullName evidence="1">Uncharacterized protein</fullName>
    </submittedName>
</protein>
<keyword evidence="2" id="KW-1185">Reference proteome</keyword>
<sequence>MPIPVDVGTTLTVLFSTANDHEADAIREVAIRAGLLQHCRCGWYNPADAERCQSCRTRVLPDTDPTTVPALGLVAVRDYLTKAHGDTEGTAKWFVAACRAGICGGIAFDVADDVIAGAEHYSYDNSWPVIAEEIVAGVEARAAANGAARVAPATT</sequence>
<name>A0A1G6VNL3_9PSEU</name>
<gene>
    <name evidence="1" type="ORF">SAMN05216174_11312</name>
</gene>
<organism evidence="1 2">
    <name type="scientific">Actinokineospora iranica</name>
    <dbReference type="NCBI Taxonomy" id="1271860"/>
    <lineage>
        <taxon>Bacteria</taxon>
        <taxon>Bacillati</taxon>
        <taxon>Actinomycetota</taxon>
        <taxon>Actinomycetes</taxon>
        <taxon>Pseudonocardiales</taxon>
        <taxon>Pseudonocardiaceae</taxon>
        <taxon>Actinokineospora</taxon>
    </lineage>
</organism>
<evidence type="ECO:0000313" key="1">
    <source>
        <dbReference type="EMBL" id="SDD55131.1"/>
    </source>
</evidence>
<dbReference type="RefSeq" id="WP_091454765.1">
    <property type="nucleotide sequence ID" value="NZ_FMZZ01000013.1"/>
</dbReference>
<accession>A0A1G6VNL3</accession>
<reference evidence="2" key="1">
    <citation type="submission" date="2016-10" db="EMBL/GenBank/DDBJ databases">
        <authorList>
            <person name="Varghese N."/>
            <person name="Submissions S."/>
        </authorList>
    </citation>
    <scope>NUCLEOTIDE SEQUENCE [LARGE SCALE GENOMIC DNA]</scope>
    <source>
        <strain evidence="2">IBRC-M 10403</strain>
    </source>
</reference>
<dbReference type="Proteomes" id="UP000199501">
    <property type="component" value="Unassembled WGS sequence"/>
</dbReference>
<dbReference type="AlphaFoldDB" id="A0A1G6VNL3"/>
<evidence type="ECO:0000313" key="2">
    <source>
        <dbReference type="Proteomes" id="UP000199501"/>
    </source>
</evidence>
<dbReference type="EMBL" id="FMZZ01000013">
    <property type="protein sequence ID" value="SDD55131.1"/>
    <property type="molecule type" value="Genomic_DNA"/>
</dbReference>
<dbReference type="OrthoDB" id="4159416at2"/>